<dbReference type="Gene3D" id="3.40.50.2300">
    <property type="match status" value="1"/>
</dbReference>
<accession>A0A930Y4U3</accession>
<dbReference type="GO" id="GO:0005524">
    <property type="term" value="F:ATP binding"/>
    <property type="evidence" value="ECO:0007669"/>
    <property type="project" value="UniProtKB-KW"/>
</dbReference>
<evidence type="ECO:0000256" key="1">
    <source>
        <dbReference type="ARBA" id="ARBA00022741"/>
    </source>
</evidence>
<keyword evidence="2" id="KW-0067">ATP-binding</keyword>
<reference evidence="3" key="1">
    <citation type="submission" date="2020-11" db="EMBL/GenBank/DDBJ databases">
        <title>Nocardioides sp. CBS4Y-1, whole genome shotgun sequence.</title>
        <authorList>
            <person name="Tuo L."/>
        </authorList>
    </citation>
    <scope>NUCLEOTIDE SEQUENCE</scope>
    <source>
        <strain evidence="3">CBS4Y-1</strain>
    </source>
</reference>
<organism evidence="3 4">
    <name type="scientific">Nocardioides acrostichi</name>
    <dbReference type="NCBI Taxonomy" id="2784339"/>
    <lineage>
        <taxon>Bacteria</taxon>
        <taxon>Bacillati</taxon>
        <taxon>Actinomycetota</taxon>
        <taxon>Actinomycetes</taxon>
        <taxon>Propionibacteriales</taxon>
        <taxon>Nocardioidaceae</taxon>
        <taxon>Nocardioides</taxon>
    </lineage>
</organism>
<dbReference type="Pfam" id="PF10609">
    <property type="entry name" value="ParA"/>
    <property type="match status" value="1"/>
</dbReference>
<evidence type="ECO:0000313" key="3">
    <source>
        <dbReference type="EMBL" id="MBF4160565.1"/>
    </source>
</evidence>
<protein>
    <submittedName>
        <fullName evidence="3">P-loop NTPase</fullName>
    </submittedName>
</protein>
<dbReference type="SUPFAM" id="SSF52540">
    <property type="entry name" value="P-loop containing nucleoside triphosphate hydrolases"/>
    <property type="match status" value="1"/>
</dbReference>
<dbReference type="PANTHER" id="PTHR43384">
    <property type="entry name" value="SEPTUM SITE-DETERMINING PROTEIN MIND HOMOLOG, CHLOROPLASTIC-RELATED"/>
    <property type="match status" value="1"/>
</dbReference>
<dbReference type="PANTHER" id="PTHR43384:SF13">
    <property type="entry name" value="SLR0110 PROTEIN"/>
    <property type="match status" value="1"/>
</dbReference>
<dbReference type="GO" id="GO:0005829">
    <property type="term" value="C:cytosol"/>
    <property type="evidence" value="ECO:0007669"/>
    <property type="project" value="TreeGrafter"/>
</dbReference>
<dbReference type="InterPro" id="IPR033756">
    <property type="entry name" value="YlxH/NBP35"/>
</dbReference>
<dbReference type="EMBL" id="JADIVZ010000001">
    <property type="protein sequence ID" value="MBF4160565.1"/>
    <property type="molecule type" value="Genomic_DNA"/>
</dbReference>
<gene>
    <name evidence="3" type="ORF">ISG29_02610</name>
</gene>
<keyword evidence="1" id="KW-0547">Nucleotide-binding</keyword>
<dbReference type="Gene3D" id="3.40.50.300">
    <property type="entry name" value="P-loop containing nucleotide triphosphate hydrolases"/>
    <property type="match status" value="1"/>
</dbReference>
<dbReference type="GO" id="GO:0016887">
    <property type="term" value="F:ATP hydrolysis activity"/>
    <property type="evidence" value="ECO:0007669"/>
    <property type="project" value="TreeGrafter"/>
</dbReference>
<dbReference type="GO" id="GO:0009898">
    <property type="term" value="C:cytoplasmic side of plasma membrane"/>
    <property type="evidence" value="ECO:0007669"/>
    <property type="project" value="TreeGrafter"/>
</dbReference>
<keyword evidence="4" id="KW-1185">Reference proteome</keyword>
<dbReference type="InterPro" id="IPR027417">
    <property type="entry name" value="P-loop_NTPase"/>
</dbReference>
<dbReference type="GO" id="GO:0051782">
    <property type="term" value="P:negative regulation of cell division"/>
    <property type="evidence" value="ECO:0007669"/>
    <property type="project" value="TreeGrafter"/>
</dbReference>
<dbReference type="InterPro" id="IPR050625">
    <property type="entry name" value="ParA/MinD_ATPase"/>
</dbReference>
<comment type="caution">
    <text evidence="3">The sequence shown here is derived from an EMBL/GenBank/DDBJ whole genome shotgun (WGS) entry which is preliminary data.</text>
</comment>
<dbReference type="AlphaFoldDB" id="A0A930Y4U3"/>
<dbReference type="RefSeq" id="WP_194501777.1">
    <property type="nucleotide sequence ID" value="NZ_JADIVZ010000001.1"/>
</dbReference>
<dbReference type="Proteomes" id="UP000656804">
    <property type="component" value="Unassembled WGS sequence"/>
</dbReference>
<evidence type="ECO:0000256" key="2">
    <source>
        <dbReference type="ARBA" id="ARBA00022840"/>
    </source>
</evidence>
<evidence type="ECO:0000313" key="4">
    <source>
        <dbReference type="Proteomes" id="UP000656804"/>
    </source>
</evidence>
<sequence length="401" mass="42344">MPVVAEPEADSLAALLDLLPSGTQGVDTVERAKAWLELHRDEYAAVLGPGIDLDDALKLCEQLRTNHPTVSVVLVRADFDTAVLARAIRAGARDVVAVEDPQALTHALERALEVYRALRGPDGAQRSGTVVSVFSPKGGVGKTTVAVNLALMLADHGVRRVCLIDLDLAFGDVAITMQLFPTHSIEHAVGAEHSLDLEALEPLLTRHADSLMVLAAPGNPDVRERISPLLVTRIIGLLRQHFDAIVIDTAPAFDDPVLAALDETDELVLVASLDVPTLKNVKVALETLDTLGVAEGHRHLLLNHADDAVGIGPEKVEAILGMEATSRIQTSIDIAAATNSGTPIGLCAPDHQAARALRALASTVAGDGYTAGAPATPTDEATSLDAEAGRARARFRLRRNP</sequence>
<proteinExistence type="predicted"/>
<name>A0A930Y4U3_9ACTN</name>
<dbReference type="InterPro" id="IPR011006">
    <property type="entry name" value="CheY-like_superfamily"/>
</dbReference>
<dbReference type="SUPFAM" id="SSF52172">
    <property type="entry name" value="CheY-like"/>
    <property type="match status" value="1"/>
</dbReference>